<evidence type="ECO:0000313" key="5">
    <source>
        <dbReference type="EMBL" id="TEA06743.1"/>
    </source>
</evidence>
<reference evidence="5 6" key="1">
    <citation type="journal article" date="2019" name="Sci. Rep.">
        <title>Extended insight into the Mycobacterium chelonae-abscessus complex through whole genome sequencing of Mycobacterium salmoniphilum outbreak and Mycobacterium salmoniphilum-like strains.</title>
        <authorList>
            <person name="Behra P.R.K."/>
            <person name="Das S."/>
            <person name="Pettersson B.M.F."/>
            <person name="Shirreff L."/>
            <person name="DuCote T."/>
            <person name="Jacobsson K.G."/>
            <person name="Ennis D.G."/>
            <person name="Kirsebom L.A."/>
        </authorList>
    </citation>
    <scope>NUCLEOTIDE SEQUENCE [LARGE SCALE GENOMIC DNA]</scope>
    <source>
        <strain evidence="5 6">CCUG 60884</strain>
    </source>
</reference>
<dbReference type="InterPro" id="IPR003959">
    <property type="entry name" value="ATPase_AAA_core"/>
</dbReference>
<dbReference type="EMBL" id="PECL01000007">
    <property type="protein sequence ID" value="TEA06743.1"/>
    <property type="molecule type" value="Genomic_DNA"/>
</dbReference>
<keyword evidence="2 3" id="KW-0067">ATP-binding</keyword>
<dbReference type="SMART" id="SM00382">
    <property type="entry name" value="AAA"/>
    <property type="match status" value="1"/>
</dbReference>
<dbReference type="Gene3D" id="1.10.8.60">
    <property type="match status" value="1"/>
</dbReference>
<dbReference type="Proteomes" id="UP000294604">
    <property type="component" value="Unassembled WGS sequence"/>
</dbReference>
<comment type="similarity">
    <text evidence="3">Belongs to the AAA ATPase family.</text>
</comment>
<evidence type="ECO:0000256" key="2">
    <source>
        <dbReference type="ARBA" id="ARBA00022840"/>
    </source>
</evidence>
<dbReference type="Gene3D" id="3.40.50.300">
    <property type="entry name" value="P-loop containing nucleotide triphosphate hydrolases"/>
    <property type="match status" value="1"/>
</dbReference>
<dbReference type="PANTHER" id="PTHR23077">
    <property type="entry name" value="AAA-FAMILY ATPASE"/>
    <property type="match status" value="1"/>
</dbReference>
<keyword evidence="1 3" id="KW-0547">Nucleotide-binding</keyword>
<accession>A0A4R8SWX3</accession>
<dbReference type="InterPro" id="IPR003593">
    <property type="entry name" value="AAA+_ATPase"/>
</dbReference>
<gene>
    <name evidence="5" type="primary">ftsH_1</name>
    <name evidence="5" type="ORF">CCUG60884_01881</name>
</gene>
<dbReference type="EC" id="3.4.24.-" evidence="5"/>
<evidence type="ECO:0000259" key="4">
    <source>
        <dbReference type="SMART" id="SM00382"/>
    </source>
</evidence>
<keyword evidence="5" id="KW-0645">Protease</keyword>
<evidence type="ECO:0000256" key="3">
    <source>
        <dbReference type="RuleBase" id="RU003651"/>
    </source>
</evidence>
<dbReference type="AlphaFoldDB" id="A0A4R8SWX3"/>
<dbReference type="InterPro" id="IPR050168">
    <property type="entry name" value="AAA_ATPase_domain"/>
</dbReference>
<dbReference type="GO" id="GO:0016887">
    <property type="term" value="F:ATP hydrolysis activity"/>
    <property type="evidence" value="ECO:0007669"/>
    <property type="project" value="InterPro"/>
</dbReference>
<feature type="domain" description="AAA+ ATPase" evidence="4">
    <location>
        <begin position="8"/>
        <end position="135"/>
    </location>
</feature>
<dbReference type="PROSITE" id="PS00674">
    <property type="entry name" value="AAA"/>
    <property type="match status" value="1"/>
</dbReference>
<protein>
    <submittedName>
        <fullName evidence="5">ATP-dependent zinc metalloprotease FtsH</fullName>
        <ecNumber evidence="5">3.4.24.-</ecNumber>
    </submittedName>
</protein>
<proteinExistence type="inferred from homology"/>
<evidence type="ECO:0000313" key="6">
    <source>
        <dbReference type="Proteomes" id="UP000294604"/>
    </source>
</evidence>
<name>A0A4R8SWX3_9MYCO</name>
<evidence type="ECO:0000256" key="1">
    <source>
        <dbReference type="ARBA" id="ARBA00022741"/>
    </source>
</evidence>
<sequence length="213" mass="22543">MKDLGLGVRRGLLLAGPPGVGKSAITSVIASELAGPFTVVYRNSRSGASLLRNVFDECVRLGPSLVVIEDLDLIVGHRHGSDFSSHALSEFLAALDSHPSAPLLVMATTNDVTTLDSAAVRAARFDSIIEVPYPSPATTKQILETLLTDVPGSTRVDTSAVAAALPRNTNGADIREVVRRSVLKSQPVTTQALLAQISTGRYRPTMPEVGNYL</sequence>
<dbReference type="CDD" id="cd19481">
    <property type="entry name" value="RecA-like_protease"/>
    <property type="match status" value="1"/>
</dbReference>
<dbReference type="PANTHER" id="PTHR23077:SF171">
    <property type="entry name" value="NUCLEAR VALOSIN-CONTAINING PROTEIN-LIKE"/>
    <property type="match status" value="1"/>
</dbReference>
<keyword evidence="5" id="KW-0482">Metalloprotease</keyword>
<dbReference type="Pfam" id="PF00004">
    <property type="entry name" value="AAA"/>
    <property type="match status" value="1"/>
</dbReference>
<keyword evidence="5" id="KW-0378">Hydrolase</keyword>
<dbReference type="InterPro" id="IPR027417">
    <property type="entry name" value="P-loop_NTPase"/>
</dbReference>
<organism evidence="5 6">
    <name type="scientific">Mycobacteroides salmoniphilum</name>
    <dbReference type="NCBI Taxonomy" id="404941"/>
    <lineage>
        <taxon>Bacteria</taxon>
        <taxon>Bacillati</taxon>
        <taxon>Actinomycetota</taxon>
        <taxon>Actinomycetes</taxon>
        <taxon>Mycobacteriales</taxon>
        <taxon>Mycobacteriaceae</taxon>
        <taxon>Mycobacteroides</taxon>
    </lineage>
</organism>
<dbReference type="GO" id="GO:0006508">
    <property type="term" value="P:proteolysis"/>
    <property type="evidence" value="ECO:0007669"/>
    <property type="project" value="UniProtKB-KW"/>
</dbReference>
<dbReference type="InterPro" id="IPR003960">
    <property type="entry name" value="ATPase_AAA_CS"/>
</dbReference>
<dbReference type="GO" id="GO:0005524">
    <property type="term" value="F:ATP binding"/>
    <property type="evidence" value="ECO:0007669"/>
    <property type="project" value="UniProtKB-KW"/>
</dbReference>
<dbReference type="SUPFAM" id="SSF52540">
    <property type="entry name" value="P-loop containing nucleoside triphosphate hydrolases"/>
    <property type="match status" value="1"/>
</dbReference>
<comment type="caution">
    <text evidence="5">The sequence shown here is derived from an EMBL/GenBank/DDBJ whole genome shotgun (WGS) entry which is preliminary data.</text>
</comment>
<dbReference type="GO" id="GO:0008237">
    <property type="term" value="F:metallopeptidase activity"/>
    <property type="evidence" value="ECO:0007669"/>
    <property type="project" value="UniProtKB-KW"/>
</dbReference>